<dbReference type="Proteomes" id="UP000612233">
    <property type="component" value="Unassembled WGS sequence"/>
</dbReference>
<proteinExistence type="predicted"/>
<evidence type="ECO:0000313" key="3">
    <source>
        <dbReference type="EMBL" id="MBD2766524.1"/>
    </source>
</evidence>
<name>A0A927GHW9_9BACT</name>
<dbReference type="RefSeq" id="WP_191003344.1">
    <property type="nucleotide sequence ID" value="NZ_JACXAD010000001.1"/>
</dbReference>
<dbReference type="AlphaFoldDB" id="A0A927GHW9"/>
<feature type="chain" id="PRO_5038012558" evidence="2">
    <location>
        <begin position="21"/>
        <end position="205"/>
    </location>
</feature>
<feature type="region of interest" description="Disordered" evidence="1">
    <location>
        <begin position="22"/>
        <end position="45"/>
    </location>
</feature>
<reference evidence="3" key="1">
    <citation type="submission" date="2020-09" db="EMBL/GenBank/DDBJ databases">
        <authorList>
            <person name="Kim M.K."/>
        </authorList>
    </citation>
    <scope>NUCLEOTIDE SEQUENCE</scope>
    <source>
        <strain evidence="3">BT664</strain>
    </source>
</reference>
<keyword evidence="2" id="KW-0732">Signal</keyword>
<keyword evidence="4" id="KW-1185">Reference proteome</keyword>
<dbReference type="EMBL" id="JACXAD010000001">
    <property type="protein sequence ID" value="MBD2766524.1"/>
    <property type="molecule type" value="Genomic_DNA"/>
</dbReference>
<evidence type="ECO:0000256" key="1">
    <source>
        <dbReference type="SAM" id="MobiDB-lite"/>
    </source>
</evidence>
<feature type="compositionally biased region" description="Low complexity" evidence="1">
    <location>
        <begin position="22"/>
        <end position="42"/>
    </location>
</feature>
<sequence length="205" mass="21509">MTNSPFLAALLLVVPLAATAQTKTTPASAPSKTSTATTAAAPGTQQVTEVTEDLDPATGKVIRRTTRTFTVPAGTASASATTPSTTTASANATASAATAELAPSAATDAQITAFLRKKTSVATLTAASLVDAYTRFIERVRADRHNWKSSDWTAAAAVLSSLNSRYDQLRANLSFDDKLSIRSQQAEFQTLRTARQLSDQVSDKL</sequence>
<protein>
    <submittedName>
        <fullName evidence="3">Uncharacterized protein</fullName>
    </submittedName>
</protein>
<gene>
    <name evidence="3" type="ORF">IC235_01295</name>
</gene>
<comment type="caution">
    <text evidence="3">The sequence shown here is derived from an EMBL/GenBank/DDBJ whole genome shotgun (WGS) entry which is preliminary data.</text>
</comment>
<feature type="signal peptide" evidence="2">
    <location>
        <begin position="1"/>
        <end position="20"/>
    </location>
</feature>
<accession>A0A927GHW9</accession>
<evidence type="ECO:0000313" key="4">
    <source>
        <dbReference type="Proteomes" id="UP000612233"/>
    </source>
</evidence>
<organism evidence="3 4">
    <name type="scientific">Hymenobacter montanus</name>
    <dbReference type="NCBI Taxonomy" id="2771359"/>
    <lineage>
        <taxon>Bacteria</taxon>
        <taxon>Pseudomonadati</taxon>
        <taxon>Bacteroidota</taxon>
        <taxon>Cytophagia</taxon>
        <taxon>Cytophagales</taxon>
        <taxon>Hymenobacteraceae</taxon>
        <taxon>Hymenobacter</taxon>
    </lineage>
</organism>
<evidence type="ECO:0000256" key="2">
    <source>
        <dbReference type="SAM" id="SignalP"/>
    </source>
</evidence>